<keyword evidence="2" id="KW-1185">Reference proteome</keyword>
<dbReference type="EMBL" id="CAJJDN010000010">
    <property type="protein sequence ID" value="CAD8056426.1"/>
    <property type="molecule type" value="Genomic_DNA"/>
</dbReference>
<accession>A0A8S1KUP2</accession>
<evidence type="ECO:0000313" key="2">
    <source>
        <dbReference type="Proteomes" id="UP000692954"/>
    </source>
</evidence>
<name>A0A8S1KUP2_9CILI</name>
<comment type="caution">
    <text evidence="1">The sequence shown here is derived from an EMBL/GenBank/DDBJ whole genome shotgun (WGS) entry which is preliminary data.</text>
</comment>
<sequence length="1123" mass="134597">MQTNPNQINYNVTKSKIHNYDNKKDFQDSFFRITNTKPDNKNFHIFFILIDFPQCYNKEKIEENNSGILQGQIINYVIEHQQALNNNQKFIFHKRNFQTQYIEEDFIQQIVQLFNKLLEGEKSSILLQNANLCYYQIIQNINSSISEFNSNFEQQKKKEDFKVTLIGITTEFDLKLIDSKYFQSFQSFTLMIQQPNQQCSIKKQEIQDLIMQDQYFLKINLNENLNKITNQINHLYRYFVKTKIKSFKPKLIILLLEISDNFDFETYYLQKLVKQLEKISQNSLIVIPFLNQVKCVSIYEKYLKSIITLSNAFLDYSYRRKNNDFQLCEEICAHQYKEYSQYFSQTQKEDQLFNLQFLSLKVIKKQYESNNMEIEQELKKQIQPNLINPQQQKSQLDNQNKPFEFNLIGILNAQNQIELKKLYEKTSKLPINISTVQYFIFYNNNSFIICIVNKQNQLFYKRHFYQKQTEQQIVDSIYLDKYRYEINKEQRSSFLLDENFFYEFNVACQQFLIKDSWQKQYYVQVRKFDLNDEKLPDIICNYENVDQNKLIKQINFTVTCLKKNQFILLGGFYLKPTTDSNKISNNFSVGSQSIIVEIDQENKLKIAENRGKLKEFEFPIALNINDQSFLYFDAQTQYLAAPINSQIKKITIFGQRQDLISENCKNINQKEYDFYQIKSKLFRSNHLNSKLIQKINKSNYLEYYIVVQEFIEDNLKKLDQQDIIDVKNLSKQLQLQAHRFHFIFDKAKSTLDIQVESSQCIIGQFEKQSSLRNACLYTNWLEDRNNQYIFNYNRHQNLYLLYFNDKIKMNIRKFIFEDTNEQNDNYDFDEVILNDLENEQIWIVRKNNHQDYITLDLFESDWINLQDVKDSVEDSITKVSMNFIYSITQTSEDFCLIGLEVKWELEDGQRCPYLIVCTNNCIYDISIKMIRKSKWDNILRYKPNTWIKEPLQFQESPIHKQRQVQFNLNMSIPTIIASLKNGDLLVFYTYCNVKKESYKLYELEIQYLILKDLNQSNNDQIQSEDLDHQRKFYFKTIKYNSNQEVNLARINIVLLGNNEFEFEFSVIVEESDSKLYKVFSGNEQKNVKQYITELKQCKILNDTAPLKNQCLIIDQGNQVYHMK</sequence>
<reference evidence="1" key="1">
    <citation type="submission" date="2021-01" db="EMBL/GenBank/DDBJ databases">
        <authorList>
            <consortium name="Genoscope - CEA"/>
            <person name="William W."/>
        </authorList>
    </citation>
    <scope>NUCLEOTIDE SEQUENCE</scope>
</reference>
<dbReference type="Proteomes" id="UP000692954">
    <property type="component" value="Unassembled WGS sequence"/>
</dbReference>
<dbReference type="OrthoDB" id="305450at2759"/>
<gene>
    <name evidence="1" type="ORF">PSON_ATCC_30995.1.T0100232</name>
</gene>
<organism evidence="1 2">
    <name type="scientific">Paramecium sonneborni</name>
    <dbReference type="NCBI Taxonomy" id="65129"/>
    <lineage>
        <taxon>Eukaryota</taxon>
        <taxon>Sar</taxon>
        <taxon>Alveolata</taxon>
        <taxon>Ciliophora</taxon>
        <taxon>Intramacronucleata</taxon>
        <taxon>Oligohymenophorea</taxon>
        <taxon>Peniculida</taxon>
        <taxon>Parameciidae</taxon>
        <taxon>Paramecium</taxon>
    </lineage>
</organism>
<proteinExistence type="predicted"/>
<evidence type="ECO:0000313" key="1">
    <source>
        <dbReference type="EMBL" id="CAD8056426.1"/>
    </source>
</evidence>
<dbReference type="AlphaFoldDB" id="A0A8S1KUP2"/>
<protein>
    <submittedName>
        <fullName evidence="1">Uncharacterized protein</fullName>
    </submittedName>
</protein>